<accession>A0A078IJS7</accession>
<name>A0A078IJS7_BRANA</name>
<evidence type="ECO:0000313" key="2">
    <source>
        <dbReference type="Proteomes" id="UP000028999"/>
    </source>
</evidence>
<dbReference type="Proteomes" id="UP000028999">
    <property type="component" value="Unassembled WGS sequence"/>
</dbReference>
<dbReference type="PaxDb" id="3708-A0A078IJS7"/>
<dbReference type="AlphaFoldDB" id="A0A078IJS7"/>
<organism evidence="1 2">
    <name type="scientific">Brassica napus</name>
    <name type="common">Rape</name>
    <dbReference type="NCBI Taxonomy" id="3708"/>
    <lineage>
        <taxon>Eukaryota</taxon>
        <taxon>Viridiplantae</taxon>
        <taxon>Streptophyta</taxon>
        <taxon>Embryophyta</taxon>
        <taxon>Tracheophyta</taxon>
        <taxon>Spermatophyta</taxon>
        <taxon>Magnoliopsida</taxon>
        <taxon>eudicotyledons</taxon>
        <taxon>Gunneridae</taxon>
        <taxon>Pentapetalae</taxon>
        <taxon>rosids</taxon>
        <taxon>malvids</taxon>
        <taxon>Brassicales</taxon>
        <taxon>Brassicaceae</taxon>
        <taxon>Brassiceae</taxon>
        <taxon>Brassica</taxon>
    </lineage>
</organism>
<dbReference type="EMBL" id="LK032886">
    <property type="protein sequence ID" value="CDY50162.1"/>
    <property type="molecule type" value="Genomic_DNA"/>
</dbReference>
<proteinExistence type="predicted"/>
<keyword evidence="2" id="KW-1185">Reference proteome</keyword>
<protein>
    <submittedName>
        <fullName evidence="1">BnaC08g15970D protein</fullName>
    </submittedName>
</protein>
<reference evidence="1 2" key="1">
    <citation type="journal article" date="2014" name="Science">
        <title>Plant genetics. Early allopolyploid evolution in the post-Neolithic Brassica napus oilseed genome.</title>
        <authorList>
            <person name="Chalhoub B."/>
            <person name="Denoeud F."/>
            <person name="Liu S."/>
            <person name="Parkin I.A."/>
            <person name="Tang H."/>
            <person name="Wang X."/>
            <person name="Chiquet J."/>
            <person name="Belcram H."/>
            <person name="Tong C."/>
            <person name="Samans B."/>
            <person name="Correa M."/>
            <person name="Da Silva C."/>
            <person name="Just J."/>
            <person name="Falentin C."/>
            <person name="Koh C.S."/>
            <person name="Le Clainche I."/>
            <person name="Bernard M."/>
            <person name="Bento P."/>
            <person name="Noel B."/>
            <person name="Labadie K."/>
            <person name="Alberti A."/>
            <person name="Charles M."/>
            <person name="Arnaud D."/>
            <person name="Guo H."/>
            <person name="Daviaud C."/>
            <person name="Alamery S."/>
            <person name="Jabbari K."/>
            <person name="Zhao M."/>
            <person name="Edger P.P."/>
            <person name="Chelaifa H."/>
            <person name="Tack D."/>
            <person name="Lassalle G."/>
            <person name="Mestiri I."/>
            <person name="Schnel N."/>
            <person name="Le Paslier M.C."/>
            <person name="Fan G."/>
            <person name="Renault V."/>
            <person name="Bayer P.E."/>
            <person name="Golicz A.A."/>
            <person name="Manoli S."/>
            <person name="Lee T.H."/>
            <person name="Thi V.H."/>
            <person name="Chalabi S."/>
            <person name="Hu Q."/>
            <person name="Fan C."/>
            <person name="Tollenaere R."/>
            <person name="Lu Y."/>
            <person name="Battail C."/>
            <person name="Shen J."/>
            <person name="Sidebottom C.H."/>
            <person name="Wang X."/>
            <person name="Canaguier A."/>
            <person name="Chauveau A."/>
            <person name="Berard A."/>
            <person name="Deniot G."/>
            <person name="Guan M."/>
            <person name="Liu Z."/>
            <person name="Sun F."/>
            <person name="Lim Y.P."/>
            <person name="Lyons E."/>
            <person name="Town C.D."/>
            <person name="Bancroft I."/>
            <person name="Wang X."/>
            <person name="Meng J."/>
            <person name="Ma J."/>
            <person name="Pires J.C."/>
            <person name="King G.J."/>
            <person name="Brunel D."/>
            <person name="Delourme R."/>
            <person name="Renard M."/>
            <person name="Aury J.M."/>
            <person name="Adams K.L."/>
            <person name="Batley J."/>
            <person name="Snowdon R.J."/>
            <person name="Tost J."/>
            <person name="Edwards D."/>
            <person name="Zhou Y."/>
            <person name="Hua W."/>
            <person name="Sharpe A.G."/>
            <person name="Paterson A.H."/>
            <person name="Guan C."/>
            <person name="Wincker P."/>
        </authorList>
    </citation>
    <scope>NUCLEOTIDE SEQUENCE [LARGE SCALE GENOMIC DNA]</scope>
    <source>
        <strain evidence="2">cv. Darmor-bzh</strain>
    </source>
</reference>
<gene>
    <name evidence="1" type="primary">BnaC08g15970D</name>
    <name evidence="1" type="ORF">GSBRNA2T00096079001</name>
</gene>
<evidence type="ECO:0000313" key="1">
    <source>
        <dbReference type="EMBL" id="CDY50162.1"/>
    </source>
</evidence>
<dbReference type="Gramene" id="CDY50162">
    <property type="protein sequence ID" value="CDY50162"/>
    <property type="gene ID" value="GSBRNA2T00096079001"/>
</dbReference>
<sequence length="28" mass="3229">MSCMELSTALQLQERSPTICMKGRERTK</sequence>